<feature type="domain" description="Microcystin LR degradation protein MlrC C-terminal" evidence="1">
    <location>
        <begin position="299"/>
        <end position="477"/>
    </location>
</feature>
<organism evidence="3 4">
    <name type="scientific">Bremerella alba</name>
    <dbReference type="NCBI Taxonomy" id="980252"/>
    <lineage>
        <taxon>Bacteria</taxon>
        <taxon>Pseudomonadati</taxon>
        <taxon>Planctomycetota</taxon>
        <taxon>Planctomycetia</taxon>
        <taxon>Pirellulales</taxon>
        <taxon>Pirellulaceae</taxon>
        <taxon>Bremerella</taxon>
    </lineage>
</organism>
<evidence type="ECO:0008006" key="5">
    <source>
        <dbReference type="Google" id="ProtNLM"/>
    </source>
</evidence>
<feature type="domain" description="Microcystin LR degradation protein MlrC N-terminal" evidence="2">
    <location>
        <begin position="2"/>
        <end position="290"/>
    </location>
</feature>
<dbReference type="Proteomes" id="UP000551616">
    <property type="component" value="Unassembled WGS sequence"/>
</dbReference>
<dbReference type="Pfam" id="PF07171">
    <property type="entry name" value="MlrC_C"/>
    <property type="match status" value="1"/>
</dbReference>
<evidence type="ECO:0000259" key="2">
    <source>
        <dbReference type="Pfam" id="PF07364"/>
    </source>
</evidence>
<proteinExistence type="predicted"/>
<name>A0A7V8V9H3_9BACT</name>
<dbReference type="EMBL" id="JABRWO010000014">
    <property type="protein sequence ID" value="MBA2117393.1"/>
    <property type="molecule type" value="Genomic_DNA"/>
</dbReference>
<reference evidence="3 4" key="1">
    <citation type="submission" date="2020-05" db="EMBL/GenBank/DDBJ databases">
        <title>Bremerella alba sp. nov., a novel planctomycete isolated from the surface of the macroalga Fucus spiralis.</title>
        <authorList>
            <person name="Godinho O."/>
            <person name="Botelho R."/>
            <person name="Albuquerque L."/>
            <person name="Wiegand S."/>
            <person name="Da Costa M.S."/>
            <person name="Lobo-Da-Cunha A."/>
            <person name="Jogler C."/>
            <person name="Lage O.M."/>
        </authorList>
    </citation>
    <scope>NUCLEOTIDE SEQUENCE [LARGE SCALE GENOMIC DNA]</scope>
    <source>
        <strain evidence="3 4">FF15</strain>
    </source>
</reference>
<evidence type="ECO:0000259" key="1">
    <source>
        <dbReference type="Pfam" id="PF07171"/>
    </source>
</evidence>
<keyword evidence="4" id="KW-1185">Reference proteome</keyword>
<dbReference type="InterPro" id="IPR010799">
    <property type="entry name" value="MlrC_C"/>
</dbReference>
<dbReference type="Pfam" id="PF07364">
    <property type="entry name" value="DUF1485"/>
    <property type="match status" value="1"/>
</dbReference>
<evidence type="ECO:0000313" key="4">
    <source>
        <dbReference type="Proteomes" id="UP000551616"/>
    </source>
</evidence>
<dbReference type="RefSeq" id="WP_207398773.1">
    <property type="nucleotide sequence ID" value="NZ_JABRWO010000014.1"/>
</dbReference>
<gene>
    <name evidence="3" type="ORF">HOV93_45910</name>
</gene>
<dbReference type="InterPro" id="IPR015995">
    <property type="entry name" value="MlrC_N"/>
</dbReference>
<protein>
    <recommendedName>
        <fullName evidence="5">MlrC</fullName>
    </recommendedName>
</protein>
<dbReference type="AlphaFoldDB" id="A0A7V8V9H3"/>
<evidence type="ECO:0000313" key="3">
    <source>
        <dbReference type="EMBL" id="MBA2117393.1"/>
    </source>
</evidence>
<sequence length="495" mass="53325">MRIGLIALLHESNTFAHDRTTWDCFQRDILVSGSEVLTRFMKAHHEMGGFIHGLQAAHAQAVGVFAARALPSGTITKEAFDRLIDQMLSRLKQAGPLDGILVAPHGATVAENHSDADGTWLAEVRRVVGPEMPIMGTLDPHANLSAEMVAATNALLAYQTNPHVDQHQRGVQAAEMIARTIRGEISPKQAAAFPSLAISIERQCSQESPAREFLADMENTRQSQALLDASFFYGFPYADVKEMGAAVLCIADDNAPLAQVVANELGDKLWEHREGTLGTYCDVFTAVQRAQKLDGPVCLLEMGDNIGAGSAAKATWIAHALLKEKACHAFVAICDPMAVSKAKDAGAGASVHLSVGGLPSEIDGDPLTEVFEVMSVHSGRFTEDAPRHGGKTEFDMGPTAIVRAANGLTVQLTTHRTAPWSLGQLTHCGLDPAAFQIIVAKGVNAPLAAYNDVCPHFIRVDTPGTTTANMERLAYSHRRTPMYPFERETTSISYQ</sequence>
<accession>A0A7V8V9H3</accession>
<comment type="caution">
    <text evidence="3">The sequence shown here is derived from an EMBL/GenBank/DDBJ whole genome shotgun (WGS) entry which is preliminary data.</text>
</comment>